<proteinExistence type="inferred from homology"/>
<evidence type="ECO:0000256" key="6">
    <source>
        <dbReference type="ARBA" id="ARBA00023136"/>
    </source>
</evidence>
<keyword evidence="4 7" id="KW-0812">Transmembrane</keyword>
<dbReference type="Proteomes" id="UP001197770">
    <property type="component" value="Unassembled WGS sequence"/>
</dbReference>
<accession>A0ABS8GT51</accession>
<organism evidence="8 9">
    <name type="scientific">Leeuwenhoekiella parthenopeia</name>
    <dbReference type="NCBI Taxonomy" id="2890320"/>
    <lineage>
        <taxon>Bacteria</taxon>
        <taxon>Pseudomonadati</taxon>
        <taxon>Bacteroidota</taxon>
        <taxon>Flavobacteriia</taxon>
        <taxon>Flavobacteriales</taxon>
        <taxon>Flavobacteriaceae</taxon>
        <taxon>Leeuwenhoekiella</taxon>
    </lineage>
</organism>
<evidence type="ECO:0000256" key="5">
    <source>
        <dbReference type="ARBA" id="ARBA00022989"/>
    </source>
</evidence>
<evidence type="ECO:0000256" key="7">
    <source>
        <dbReference type="RuleBase" id="RU003879"/>
    </source>
</evidence>
<dbReference type="InterPro" id="IPR003400">
    <property type="entry name" value="ExbD"/>
</dbReference>
<comment type="similarity">
    <text evidence="2 7">Belongs to the ExbD/TolR family.</text>
</comment>
<dbReference type="Pfam" id="PF02472">
    <property type="entry name" value="ExbD"/>
    <property type="match status" value="1"/>
</dbReference>
<keyword evidence="3" id="KW-1003">Cell membrane</keyword>
<keyword evidence="5" id="KW-1133">Transmembrane helix</keyword>
<protein>
    <submittedName>
        <fullName evidence="8">Biopolymer transporter ExbD</fullName>
    </submittedName>
</protein>
<dbReference type="PANTHER" id="PTHR30558:SF3">
    <property type="entry name" value="BIOPOLYMER TRANSPORT PROTEIN EXBD-RELATED"/>
    <property type="match status" value="1"/>
</dbReference>
<evidence type="ECO:0000313" key="9">
    <source>
        <dbReference type="Proteomes" id="UP001197770"/>
    </source>
</evidence>
<comment type="caution">
    <text evidence="8">The sequence shown here is derived from an EMBL/GenBank/DDBJ whole genome shotgun (WGS) entry which is preliminary data.</text>
</comment>
<dbReference type="RefSeq" id="WP_228229401.1">
    <property type="nucleotide sequence ID" value="NZ_JAJGMW010000006.1"/>
</dbReference>
<keyword evidence="7" id="KW-0653">Protein transport</keyword>
<evidence type="ECO:0000256" key="4">
    <source>
        <dbReference type="ARBA" id="ARBA00022692"/>
    </source>
</evidence>
<sequence length="173" mass="19462">MRTTTSVNAGSMADIAFLMLIFFLTTTTIETDKGLSQTLPDPCLTKDCTAEIAERNLLRISINGNGEYLINERVIQLEELSTQVVNFVMNTEKSAVKPSKPENAVVNLELSRELDYGTYIQVLDGVKQAYQQMRSDYSFERFSKALDQLNERELEQVLQAYPLNLGESAPARL</sequence>
<keyword evidence="6" id="KW-0472">Membrane</keyword>
<keyword evidence="7" id="KW-0813">Transport</keyword>
<name>A0ABS8GT51_9FLAO</name>
<dbReference type="PANTHER" id="PTHR30558">
    <property type="entry name" value="EXBD MEMBRANE COMPONENT OF PMF-DRIVEN MACROMOLECULE IMPORT SYSTEM"/>
    <property type="match status" value="1"/>
</dbReference>
<dbReference type="EMBL" id="JAJGMW010000006">
    <property type="protein sequence ID" value="MCC4212311.1"/>
    <property type="molecule type" value="Genomic_DNA"/>
</dbReference>
<gene>
    <name evidence="8" type="ORF">LLW17_06245</name>
</gene>
<evidence type="ECO:0000256" key="2">
    <source>
        <dbReference type="ARBA" id="ARBA00005811"/>
    </source>
</evidence>
<evidence type="ECO:0000256" key="3">
    <source>
        <dbReference type="ARBA" id="ARBA00022475"/>
    </source>
</evidence>
<evidence type="ECO:0000313" key="8">
    <source>
        <dbReference type="EMBL" id="MCC4212311.1"/>
    </source>
</evidence>
<evidence type="ECO:0000256" key="1">
    <source>
        <dbReference type="ARBA" id="ARBA00004162"/>
    </source>
</evidence>
<reference evidence="8 9" key="1">
    <citation type="submission" date="2021-11" db="EMBL/GenBank/DDBJ databases">
        <title>Seasonal and diel survey of microbial diversity of the Tyrrhenian coast.</title>
        <authorList>
            <person name="Gattoni G."/>
            <person name="Corral P."/>
        </authorList>
    </citation>
    <scope>NUCLEOTIDE SEQUENCE [LARGE SCALE GENOMIC DNA]</scope>
    <source>
        <strain evidence="8 9">Mr9</strain>
    </source>
</reference>
<keyword evidence="9" id="KW-1185">Reference proteome</keyword>
<comment type="subcellular location">
    <subcellularLocation>
        <location evidence="1">Cell membrane</location>
        <topology evidence="1">Single-pass membrane protein</topology>
    </subcellularLocation>
    <subcellularLocation>
        <location evidence="7">Cell membrane</location>
        <topology evidence="7">Single-pass type II membrane protein</topology>
    </subcellularLocation>
</comment>